<reference evidence="1" key="2">
    <citation type="submission" date="2021-12" db="EMBL/GenBank/DDBJ databases">
        <title>Resequencing data analysis of finger millet.</title>
        <authorList>
            <person name="Hatakeyama M."/>
            <person name="Aluri S."/>
            <person name="Balachadran M.T."/>
            <person name="Sivarajan S.R."/>
            <person name="Poveda L."/>
            <person name="Shimizu-Inatsugi R."/>
            <person name="Schlapbach R."/>
            <person name="Sreeman S.M."/>
            <person name="Shimizu K.K."/>
        </authorList>
    </citation>
    <scope>NUCLEOTIDE SEQUENCE</scope>
</reference>
<dbReference type="EMBL" id="BQKI01000095">
    <property type="protein sequence ID" value="GJN38226.1"/>
    <property type="molecule type" value="Genomic_DNA"/>
</dbReference>
<proteinExistence type="predicted"/>
<reference evidence="1" key="1">
    <citation type="journal article" date="2018" name="DNA Res.">
        <title>Multiple hybrid de novo genome assembly of finger millet, an orphan allotetraploid crop.</title>
        <authorList>
            <person name="Hatakeyama M."/>
            <person name="Aluri S."/>
            <person name="Balachadran M.T."/>
            <person name="Sivarajan S.R."/>
            <person name="Patrignani A."/>
            <person name="Gruter S."/>
            <person name="Poveda L."/>
            <person name="Shimizu-Inatsugi R."/>
            <person name="Baeten J."/>
            <person name="Francoijs K.J."/>
            <person name="Nataraja K.N."/>
            <person name="Reddy Y.A.N."/>
            <person name="Phadnis S."/>
            <person name="Ravikumar R.L."/>
            <person name="Schlapbach R."/>
            <person name="Sreeman S.M."/>
            <person name="Shimizu K.K."/>
        </authorList>
    </citation>
    <scope>NUCLEOTIDE SEQUENCE</scope>
</reference>
<gene>
    <name evidence="1" type="primary">gb27249</name>
    <name evidence="1" type="ORF">PR202_gb27249</name>
</gene>
<protein>
    <submittedName>
        <fullName evidence="1">Uncharacterized protein</fullName>
    </submittedName>
</protein>
<dbReference type="Proteomes" id="UP001054889">
    <property type="component" value="Unassembled WGS sequence"/>
</dbReference>
<evidence type="ECO:0000313" key="1">
    <source>
        <dbReference type="EMBL" id="GJN38226.1"/>
    </source>
</evidence>
<dbReference type="AlphaFoldDB" id="A0AAV5FU09"/>
<accession>A0AAV5FU09</accession>
<name>A0AAV5FU09_ELECO</name>
<keyword evidence="2" id="KW-1185">Reference proteome</keyword>
<evidence type="ECO:0000313" key="2">
    <source>
        <dbReference type="Proteomes" id="UP001054889"/>
    </source>
</evidence>
<comment type="caution">
    <text evidence="1">The sequence shown here is derived from an EMBL/GenBank/DDBJ whole genome shotgun (WGS) entry which is preliminary data.</text>
</comment>
<sequence>MSQPLLLSSFRIPIVIRLATRVALLILHIWLKRDLSIMKRVCNHLICLLSSAKMRREDHKGYDTFIIIYWKYGVSIAHLNLRL</sequence>
<organism evidence="1 2">
    <name type="scientific">Eleusine coracana subsp. coracana</name>
    <dbReference type="NCBI Taxonomy" id="191504"/>
    <lineage>
        <taxon>Eukaryota</taxon>
        <taxon>Viridiplantae</taxon>
        <taxon>Streptophyta</taxon>
        <taxon>Embryophyta</taxon>
        <taxon>Tracheophyta</taxon>
        <taxon>Spermatophyta</taxon>
        <taxon>Magnoliopsida</taxon>
        <taxon>Liliopsida</taxon>
        <taxon>Poales</taxon>
        <taxon>Poaceae</taxon>
        <taxon>PACMAD clade</taxon>
        <taxon>Chloridoideae</taxon>
        <taxon>Cynodonteae</taxon>
        <taxon>Eleusininae</taxon>
        <taxon>Eleusine</taxon>
    </lineage>
</organism>